<dbReference type="Proteomes" id="UP000050320">
    <property type="component" value="Unassembled WGS sequence"/>
</dbReference>
<evidence type="ECO:0000313" key="3">
    <source>
        <dbReference type="Proteomes" id="UP000050320"/>
    </source>
</evidence>
<gene>
    <name evidence="2" type="ORF">AOG54_08255</name>
    <name evidence="1" type="ORF">SE19_03450</name>
</gene>
<reference evidence="2 3" key="2">
    <citation type="submission" date="2015-09" db="EMBL/GenBank/DDBJ databases">
        <title>Heavy metals and arsenic resistance mechanisms in polyextremophilic archaea of the family Ferroplasmaceae.</title>
        <authorList>
            <person name="Bulaev A.G."/>
            <person name="Kanygina A.V."/>
        </authorList>
    </citation>
    <scope>NUCLEOTIDE SEQUENCE [LARGE SCALE GENOMIC DNA]</scope>
    <source>
        <strain evidence="2 3">VT</strain>
    </source>
</reference>
<name>A0A0Q0XL37_9ARCH</name>
<keyword evidence="3" id="KW-1185">Reference proteome</keyword>
<protein>
    <submittedName>
        <fullName evidence="2">Uncharacterized protein</fullName>
    </submittedName>
</protein>
<dbReference type="Proteomes" id="UP000050515">
    <property type="component" value="Unassembled WGS sequence"/>
</dbReference>
<evidence type="ECO:0000313" key="4">
    <source>
        <dbReference type="Proteomes" id="UP000050515"/>
    </source>
</evidence>
<dbReference type="PATRIC" id="fig|507754.4.peg.238"/>
<dbReference type="AlphaFoldDB" id="A0A0Q0XL37"/>
<evidence type="ECO:0000313" key="2">
    <source>
        <dbReference type="EMBL" id="KQB35967.1"/>
    </source>
</evidence>
<proteinExistence type="predicted"/>
<evidence type="ECO:0000313" key="1">
    <source>
        <dbReference type="EMBL" id="KPV46898.1"/>
    </source>
</evidence>
<reference evidence="1 4" key="1">
    <citation type="submission" date="2015-09" db="EMBL/GenBank/DDBJ databases">
        <title>Draft genome sequence of Acidiplasma aeolicum DSM 18409.</title>
        <authorList>
            <person name="Hemp J."/>
        </authorList>
    </citation>
    <scope>NUCLEOTIDE SEQUENCE [LARGE SCALE GENOMIC DNA]</scope>
    <source>
        <strain evidence="1 4">V</strain>
    </source>
</reference>
<organism evidence="2 3">
    <name type="scientific">Acidiplasma aeolicum</name>
    <dbReference type="NCBI Taxonomy" id="507754"/>
    <lineage>
        <taxon>Archaea</taxon>
        <taxon>Methanobacteriati</taxon>
        <taxon>Thermoplasmatota</taxon>
        <taxon>Thermoplasmata</taxon>
        <taxon>Thermoplasmatales</taxon>
        <taxon>Ferroplasmaceae</taxon>
        <taxon>Acidiplasma</taxon>
    </lineage>
</organism>
<accession>A0A0Q0XL37</accession>
<dbReference type="EMBL" id="LKBG01000061">
    <property type="protein sequence ID" value="KQB35967.1"/>
    <property type="molecule type" value="Genomic_DNA"/>
</dbReference>
<sequence>MVKFIESAKNHKSKRNKIILIAGIIIALLLSMTAGYMALNSATVTAKPVTLTDFGITASEMILTNATITTLNVSGQTEYHVVMQKVSISNLVLKKYINGSLYATIKSSMATGLNVTLYATHIYANNTSYTNLIINEQPNFTITASQIIMYNATINATYQKASSFSMSKTNLGFNSPNFILAAYTVKSR</sequence>
<dbReference type="EMBL" id="LJCQ01000167">
    <property type="protein sequence ID" value="KPV46898.1"/>
    <property type="molecule type" value="Genomic_DNA"/>
</dbReference>
<dbReference type="RefSeq" id="WP_054964046.1">
    <property type="nucleotide sequence ID" value="NZ_LJCQ01000167.1"/>
</dbReference>
<comment type="caution">
    <text evidence="2">The sequence shown here is derived from an EMBL/GenBank/DDBJ whole genome shotgun (WGS) entry which is preliminary data.</text>
</comment>